<dbReference type="Proteomes" id="UP000886741">
    <property type="component" value="Unassembled WGS sequence"/>
</dbReference>
<dbReference type="AlphaFoldDB" id="A0A9D1F9L5"/>
<organism evidence="2 3">
    <name type="scientific">Candidatus Avoscillospira avistercoris</name>
    <dbReference type="NCBI Taxonomy" id="2840707"/>
    <lineage>
        <taxon>Bacteria</taxon>
        <taxon>Bacillati</taxon>
        <taxon>Bacillota</taxon>
        <taxon>Clostridia</taxon>
        <taxon>Eubacteriales</taxon>
        <taxon>Oscillospiraceae</taxon>
        <taxon>Oscillospiraceae incertae sedis</taxon>
        <taxon>Candidatus Avoscillospira</taxon>
    </lineage>
</organism>
<sequence>MTSKEFLRGIGALDSALVEEAETYQASPSRHWVRWVAVAACIAIAAAVSWKMLPRLTTETKETPPPQSPVTTPDRNHGDGAAIAPEDTEDTAATEYPAGETLGGVALGMTQEEVEAVLGSDYDATEPREQAENYTDLCWYYPEINVRFVNEGAGWFVQELYVQAGSSLTLSTGIGVDSTREEILAAYPDADVAEDTGLWSAHMQYGDSGLWIFLDTENGTSIRLAALSPGAADLLTNTSIGGLTLGFSREMVENVLGTDYEASAVTELRTNFKAVTWRYPGADLRFADTGDGWFLNQISLSDGSMRTEPSDPISPSPEPKP</sequence>
<comment type="caution">
    <text evidence="2">The sequence shown here is derived from an EMBL/GenBank/DDBJ whole genome shotgun (WGS) entry which is preliminary data.</text>
</comment>
<evidence type="ECO:0000313" key="2">
    <source>
        <dbReference type="EMBL" id="HIS64843.1"/>
    </source>
</evidence>
<gene>
    <name evidence="2" type="ORF">IAA83_05675</name>
</gene>
<dbReference type="EMBL" id="DVJJ01000086">
    <property type="protein sequence ID" value="HIS64843.1"/>
    <property type="molecule type" value="Genomic_DNA"/>
</dbReference>
<protein>
    <submittedName>
        <fullName evidence="2">Uncharacterized protein</fullName>
    </submittedName>
</protein>
<name>A0A9D1F9L5_9FIRM</name>
<accession>A0A9D1F9L5</accession>
<reference evidence="2" key="2">
    <citation type="journal article" date="2021" name="PeerJ">
        <title>Extensive microbial diversity within the chicken gut microbiome revealed by metagenomics and culture.</title>
        <authorList>
            <person name="Gilroy R."/>
            <person name="Ravi A."/>
            <person name="Getino M."/>
            <person name="Pursley I."/>
            <person name="Horton D.L."/>
            <person name="Alikhan N.F."/>
            <person name="Baker D."/>
            <person name="Gharbi K."/>
            <person name="Hall N."/>
            <person name="Watson M."/>
            <person name="Adriaenssens E.M."/>
            <person name="Foster-Nyarko E."/>
            <person name="Jarju S."/>
            <person name="Secka A."/>
            <person name="Antonio M."/>
            <person name="Oren A."/>
            <person name="Chaudhuri R.R."/>
            <person name="La Ragione R."/>
            <person name="Hildebrand F."/>
            <person name="Pallen M.J."/>
        </authorList>
    </citation>
    <scope>NUCLEOTIDE SEQUENCE</scope>
    <source>
        <strain evidence="2">ChiBcec16-1751</strain>
    </source>
</reference>
<feature type="compositionally biased region" description="Pro residues" evidence="1">
    <location>
        <begin position="312"/>
        <end position="321"/>
    </location>
</feature>
<proteinExistence type="predicted"/>
<evidence type="ECO:0000313" key="3">
    <source>
        <dbReference type="Proteomes" id="UP000886741"/>
    </source>
</evidence>
<reference evidence="2" key="1">
    <citation type="submission" date="2020-10" db="EMBL/GenBank/DDBJ databases">
        <authorList>
            <person name="Gilroy R."/>
        </authorList>
    </citation>
    <scope>NUCLEOTIDE SEQUENCE</scope>
    <source>
        <strain evidence="2">ChiBcec16-1751</strain>
    </source>
</reference>
<feature type="region of interest" description="Disordered" evidence="1">
    <location>
        <begin position="58"/>
        <end position="91"/>
    </location>
</feature>
<feature type="region of interest" description="Disordered" evidence="1">
    <location>
        <begin position="302"/>
        <end position="321"/>
    </location>
</feature>
<evidence type="ECO:0000256" key="1">
    <source>
        <dbReference type="SAM" id="MobiDB-lite"/>
    </source>
</evidence>